<dbReference type="AlphaFoldDB" id="A0A7J9BGH7"/>
<protein>
    <submittedName>
        <fullName evidence="1">Uncharacterized protein</fullName>
    </submittedName>
</protein>
<accession>A0A7J9BGH7</accession>
<gene>
    <name evidence="1" type="ORF">Gogos_019115</name>
</gene>
<evidence type="ECO:0000313" key="2">
    <source>
        <dbReference type="Proteomes" id="UP000593579"/>
    </source>
</evidence>
<reference evidence="1 2" key="1">
    <citation type="journal article" date="2019" name="Genome Biol. Evol.">
        <title>Insights into the evolution of the New World diploid cottons (Gossypium, subgenus Houzingenia) based on genome sequencing.</title>
        <authorList>
            <person name="Grover C.E."/>
            <person name="Arick M.A. 2nd"/>
            <person name="Thrash A."/>
            <person name="Conover J.L."/>
            <person name="Sanders W.S."/>
            <person name="Peterson D.G."/>
            <person name="Frelichowski J.E."/>
            <person name="Scheffler J.A."/>
            <person name="Scheffler B.E."/>
            <person name="Wendel J.F."/>
        </authorList>
    </citation>
    <scope>NUCLEOTIDE SEQUENCE [LARGE SCALE GENOMIC DNA]</scope>
    <source>
        <strain evidence="1">5</strain>
        <tissue evidence="1">Leaf</tissue>
    </source>
</reference>
<dbReference type="Proteomes" id="UP000593579">
    <property type="component" value="Unassembled WGS sequence"/>
</dbReference>
<comment type="caution">
    <text evidence="1">The sequence shown here is derived from an EMBL/GenBank/DDBJ whole genome shotgun (WGS) entry which is preliminary data.</text>
</comment>
<keyword evidence="2" id="KW-1185">Reference proteome</keyword>
<organism evidence="1 2">
    <name type="scientific">Gossypium gossypioides</name>
    <name type="common">Mexican cotton</name>
    <name type="synonym">Selera gossypioides</name>
    <dbReference type="NCBI Taxonomy" id="34282"/>
    <lineage>
        <taxon>Eukaryota</taxon>
        <taxon>Viridiplantae</taxon>
        <taxon>Streptophyta</taxon>
        <taxon>Embryophyta</taxon>
        <taxon>Tracheophyta</taxon>
        <taxon>Spermatophyta</taxon>
        <taxon>Magnoliopsida</taxon>
        <taxon>eudicotyledons</taxon>
        <taxon>Gunneridae</taxon>
        <taxon>Pentapetalae</taxon>
        <taxon>rosids</taxon>
        <taxon>malvids</taxon>
        <taxon>Malvales</taxon>
        <taxon>Malvaceae</taxon>
        <taxon>Malvoideae</taxon>
        <taxon>Gossypium</taxon>
    </lineage>
</organism>
<proteinExistence type="predicted"/>
<dbReference type="EMBL" id="JABEZY010000003">
    <property type="protein sequence ID" value="MBA0735251.1"/>
    <property type="molecule type" value="Genomic_DNA"/>
</dbReference>
<name>A0A7J9BGH7_GOSGO</name>
<evidence type="ECO:0000313" key="1">
    <source>
        <dbReference type="EMBL" id="MBA0735251.1"/>
    </source>
</evidence>
<sequence length="119" mass="12740">MGLMATTISTSQGDRSIHVPIGDEMWDAKVLLVVYAMIEMHELDRVLRKGRDHPSGSLSTPAEDALLVATQYPGTYFGGPCILHPYAVVNAEPHVGTDADVCTATNDDTDAVVDNNVDA</sequence>